<name>A0A9D7SUC6_9BACT</name>
<dbReference type="Proteomes" id="UP000808337">
    <property type="component" value="Unassembled WGS sequence"/>
</dbReference>
<gene>
    <name evidence="2" type="ORF">IPP15_12745</name>
</gene>
<dbReference type="EMBL" id="JADKGY010000014">
    <property type="protein sequence ID" value="MBK9983252.1"/>
    <property type="molecule type" value="Genomic_DNA"/>
</dbReference>
<dbReference type="AlphaFoldDB" id="A0A9D7SUC6"/>
<evidence type="ECO:0000313" key="2">
    <source>
        <dbReference type="EMBL" id="MBK9983252.1"/>
    </source>
</evidence>
<proteinExistence type="predicted"/>
<accession>A0A9D7SUC6</accession>
<sequence>MDEEGNASLEDAGITPFHSVRPSVDIKEKSIADWRGQGFAKRTLFQKER</sequence>
<evidence type="ECO:0000256" key="1">
    <source>
        <dbReference type="SAM" id="MobiDB-lite"/>
    </source>
</evidence>
<feature type="region of interest" description="Disordered" evidence="1">
    <location>
        <begin position="1"/>
        <end position="20"/>
    </location>
</feature>
<organism evidence="2 3">
    <name type="scientific">Candidatus Opimibacter skivensis</name>
    <dbReference type="NCBI Taxonomy" id="2982028"/>
    <lineage>
        <taxon>Bacteria</taxon>
        <taxon>Pseudomonadati</taxon>
        <taxon>Bacteroidota</taxon>
        <taxon>Saprospiria</taxon>
        <taxon>Saprospirales</taxon>
        <taxon>Saprospiraceae</taxon>
        <taxon>Candidatus Opimibacter</taxon>
    </lineage>
</organism>
<evidence type="ECO:0000313" key="3">
    <source>
        <dbReference type="Proteomes" id="UP000808337"/>
    </source>
</evidence>
<comment type="caution">
    <text evidence="2">The sequence shown here is derived from an EMBL/GenBank/DDBJ whole genome shotgun (WGS) entry which is preliminary data.</text>
</comment>
<reference evidence="2 3" key="1">
    <citation type="submission" date="2020-10" db="EMBL/GenBank/DDBJ databases">
        <title>Connecting structure to function with the recovery of over 1000 high-quality activated sludge metagenome-assembled genomes encoding full-length rRNA genes using long-read sequencing.</title>
        <authorList>
            <person name="Singleton C.M."/>
            <person name="Petriglieri F."/>
            <person name="Kristensen J.M."/>
            <person name="Kirkegaard R.H."/>
            <person name="Michaelsen T.Y."/>
            <person name="Andersen M.H."/>
            <person name="Karst S.M."/>
            <person name="Dueholm M.S."/>
            <person name="Nielsen P.H."/>
            <person name="Albertsen M."/>
        </authorList>
    </citation>
    <scope>NUCLEOTIDE SEQUENCE [LARGE SCALE GENOMIC DNA]</scope>
    <source>
        <strain evidence="2">Ribe_18-Q3-R11-54_MAXAC.273</strain>
    </source>
</reference>
<protein>
    <submittedName>
        <fullName evidence="2">Uncharacterized protein</fullName>
    </submittedName>
</protein>